<sequence>MSNESLPLFLPNPNREVLTIGIVYSTLAACAIPIYVPVLYIAASGDHCRLSSVFMRSSVHAVGVDGDGFSTASKSTQRDRAAHDGIVAAVAKANLGFLESSSSHLMLTYEKLTSFQGNPIVMFTDKDITSNPQYRLMNQINIADFGQVIFHMLSGIYIIFPQIQVQYQVLVRISGCTTNSLWLAMFPIMSVLSITRILVIREIISPKYTHTGLKILMVFGWLYTIGVWLWGCITQNFILAGVGWTYDLTKLGAETLAALEWYLCFPSLGITYIAYVVIVLHVHATRRRAMNSTTNRQEVKIFLQSTFLCVYMVTLITMWHNAEIWFEMTNVTIAILNSAWICFSYLNPLLLLALNKTIRVKVLRVVGGKVGQVSIHNLSVASKQTRQKTNTLSQT</sequence>
<keyword evidence="1" id="KW-1133">Transmembrane helix</keyword>
<evidence type="ECO:0000313" key="2">
    <source>
        <dbReference type="EMBL" id="EYC29186.1"/>
    </source>
</evidence>
<organism evidence="2 3">
    <name type="scientific">Ancylostoma ceylanicum</name>
    <dbReference type="NCBI Taxonomy" id="53326"/>
    <lineage>
        <taxon>Eukaryota</taxon>
        <taxon>Metazoa</taxon>
        <taxon>Ecdysozoa</taxon>
        <taxon>Nematoda</taxon>
        <taxon>Chromadorea</taxon>
        <taxon>Rhabditida</taxon>
        <taxon>Rhabditina</taxon>
        <taxon>Rhabditomorpha</taxon>
        <taxon>Strongyloidea</taxon>
        <taxon>Ancylostomatidae</taxon>
        <taxon>Ancylostomatinae</taxon>
        <taxon>Ancylostoma</taxon>
    </lineage>
</organism>
<keyword evidence="1" id="KW-0472">Membrane</keyword>
<feature type="transmembrane region" description="Helical" evidence="1">
    <location>
        <begin position="331"/>
        <end position="354"/>
    </location>
</feature>
<dbReference type="Gene3D" id="1.20.1070.10">
    <property type="entry name" value="Rhodopsin 7-helix transmembrane proteins"/>
    <property type="match status" value="1"/>
</dbReference>
<comment type="caution">
    <text evidence="2">The sequence shown here is derived from an EMBL/GenBank/DDBJ whole genome shotgun (WGS) entry which is preliminary data.</text>
</comment>
<feature type="transmembrane region" description="Helical" evidence="1">
    <location>
        <begin position="220"/>
        <end position="246"/>
    </location>
</feature>
<accession>A0A016VPE1</accession>
<keyword evidence="3" id="KW-1185">Reference proteome</keyword>
<evidence type="ECO:0000313" key="3">
    <source>
        <dbReference type="Proteomes" id="UP000024635"/>
    </source>
</evidence>
<evidence type="ECO:0008006" key="4">
    <source>
        <dbReference type="Google" id="ProtNLM"/>
    </source>
</evidence>
<dbReference type="Pfam" id="PF10321">
    <property type="entry name" value="7TM_GPCR_Srt"/>
    <property type="match status" value="1"/>
</dbReference>
<reference evidence="3" key="1">
    <citation type="journal article" date="2015" name="Nat. Genet.">
        <title>The genome and transcriptome of the zoonotic hookworm Ancylostoma ceylanicum identify infection-specific gene families.</title>
        <authorList>
            <person name="Schwarz E.M."/>
            <person name="Hu Y."/>
            <person name="Antoshechkin I."/>
            <person name="Miller M.M."/>
            <person name="Sternberg P.W."/>
            <person name="Aroian R.V."/>
        </authorList>
    </citation>
    <scope>NUCLEOTIDE SEQUENCE</scope>
    <source>
        <strain evidence="3">HY135</strain>
    </source>
</reference>
<dbReference type="AlphaFoldDB" id="A0A016VPE1"/>
<dbReference type="Proteomes" id="UP000024635">
    <property type="component" value="Unassembled WGS sequence"/>
</dbReference>
<dbReference type="EMBL" id="JARK01001342">
    <property type="protein sequence ID" value="EYC29186.1"/>
    <property type="molecule type" value="Genomic_DNA"/>
</dbReference>
<dbReference type="SUPFAM" id="SSF81321">
    <property type="entry name" value="Family A G protein-coupled receptor-like"/>
    <property type="match status" value="1"/>
</dbReference>
<dbReference type="InterPro" id="IPR019425">
    <property type="entry name" value="7TM_GPCR_serpentine_rcpt_Srt"/>
</dbReference>
<gene>
    <name evidence="2" type="primary">Acey_s0006.g2829</name>
    <name evidence="2" type="ORF">Y032_0006g2829</name>
</gene>
<feature type="transmembrane region" description="Helical" evidence="1">
    <location>
        <begin position="20"/>
        <end position="42"/>
    </location>
</feature>
<feature type="transmembrane region" description="Helical" evidence="1">
    <location>
        <begin position="180"/>
        <end position="199"/>
    </location>
</feature>
<dbReference type="OrthoDB" id="5833348at2759"/>
<dbReference type="PANTHER" id="PTHR23021">
    <property type="entry name" value="SERPENTINE RECEPTOR, CLASS T"/>
    <property type="match status" value="1"/>
</dbReference>
<proteinExistence type="predicted"/>
<protein>
    <recommendedName>
        <fullName evidence="4">G-protein coupled receptors family 1 profile domain-containing protein</fullName>
    </recommendedName>
</protein>
<name>A0A016VPE1_9BILA</name>
<keyword evidence="1" id="KW-0812">Transmembrane</keyword>
<feature type="transmembrane region" description="Helical" evidence="1">
    <location>
        <begin position="142"/>
        <end position="160"/>
    </location>
</feature>
<evidence type="ECO:0000256" key="1">
    <source>
        <dbReference type="SAM" id="Phobius"/>
    </source>
</evidence>
<feature type="transmembrane region" description="Helical" evidence="1">
    <location>
        <begin position="301"/>
        <end position="319"/>
    </location>
</feature>
<feature type="transmembrane region" description="Helical" evidence="1">
    <location>
        <begin position="258"/>
        <end position="280"/>
    </location>
</feature>
<dbReference type="PANTHER" id="PTHR23021:SF88">
    <property type="entry name" value="SERPENTINE RECEPTOR, CLASS T"/>
    <property type="match status" value="1"/>
</dbReference>